<dbReference type="EMBL" id="JACEIK010000113">
    <property type="protein sequence ID" value="MCD7450010.1"/>
    <property type="molecule type" value="Genomic_DNA"/>
</dbReference>
<comment type="caution">
    <text evidence="2">The sequence shown here is derived from an EMBL/GenBank/DDBJ whole genome shotgun (WGS) entry which is preliminary data.</text>
</comment>
<feature type="non-terminal residue" evidence="2">
    <location>
        <position position="1"/>
    </location>
</feature>
<proteinExistence type="predicted"/>
<keyword evidence="3" id="KW-1185">Reference proteome</keyword>
<feature type="region of interest" description="Disordered" evidence="1">
    <location>
        <begin position="51"/>
        <end position="71"/>
    </location>
</feature>
<evidence type="ECO:0000313" key="2">
    <source>
        <dbReference type="EMBL" id="MCD7450010.1"/>
    </source>
</evidence>
<gene>
    <name evidence="2" type="ORF">HAX54_002887</name>
</gene>
<evidence type="ECO:0000256" key="1">
    <source>
        <dbReference type="SAM" id="MobiDB-lite"/>
    </source>
</evidence>
<protein>
    <submittedName>
        <fullName evidence="2">Uncharacterized protein</fullName>
    </submittedName>
</protein>
<reference evidence="2 3" key="1">
    <citation type="journal article" date="2021" name="BMC Genomics">
        <title>Datura genome reveals duplications of psychoactive alkaloid biosynthetic genes and high mutation rate following tissue culture.</title>
        <authorList>
            <person name="Rajewski A."/>
            <person name="Carter-House D."/>
            <person name="Stajich J."/>
            <person name="Litt A."/>
        </authorList>
    </citation>
    <scope>NUCLEOTIDE SEQUENCE [LARGE SCALE GENOMIC DNA]</scope>
    <source>
        <strain evidence="2">AR-01</strain>
    </source>
</reference>
<dbReference type="Proteomes" id="UP000823775">
    <property type="component" value="Unassembled WGS sequence"/>
</dbReference>
<sequence>NPKKHSDCMNITTRSGKKLSKTTPTGVEQVEELDSEIVLVDEDEAEKLNSTKRIEPVVTENSQRVNGKGKE</sequence>
<name>A0ABS8RT59_DATST</name>
<feature type="non-terminal residue" evidence="2">
    <location>
        <position position="71"/>
    </location>
</feature>
<accession>A0ABS8RT59</accession>
<evidence type="ECO:0000313" key="3">
    <source>
        <dbReference type="Proteomes" id="UP000823775"/>
    </source>
</evidence>
<organism evidence="2 3">
    <name type="scientific">Datura stramonium</name>
    <name type="common">Jimsonweed</name>
    <name type="synonym">Common thornapple</name>
    <dbReference type="NCBI Taxonomy" id="4076"/>
    <lineage>
        <taxon>Eukaryota</taxon>
        <taxon>Viridiplantae</taxon>
        <taxon>Streptophyta</taxon>
        <taxon>Embryophyta</taxon>
        <taxon>Tracheophyta</taxon>
        <taxon>Spermatophyta</taxon>
        <taxon>Magnoliopsida</taxon>
        <taxon>eudicotyledons</taxon>
        <taxon>Gunneridae</taxon>
        <taxon>Pentapetalae</taxon>
        <taxon>asterids</taxon>
        <taxon>lamiids</taxon>
        <taxon>Solanales</taxon>
        <taxon>Solanaceae</taxon>
        <taxon>Solanoideae</taxon>
        <taxon>Datureae</taxon>
        <taxon>Datura</taxon>
    </lineage>
</organism>